<reference evidence="1" key="1">
    <citation type="journal article" date="2015" name="Nature">
        <title>Complex archaea that bridge the gap between prokaryotes and eukaryotes.</title>
        <authorList>
            <person name="Spang A."/>
            <person name="Saw J.H."/>
            <person name="Jorgensen S.L."/>
            <person name="Zaremba-Niedzwiedzka K."/>
            <person name="Martijn J."/>
            <person name="Lind A.E."/>
            <person name="van Eijk R."/>
            <person name="Schleper C."/>
            <person name="Guy L."/>
            <person name="Ettema T.J."/>
        </authorList>
    </citation>
    <scope>NUCLEOTIDE SEQUENCE</scope>
</reference>
<comment type="caution">
    <text evidence="1">The sequence shown here is derived from an EMBL/GenBank/DDBJ whole genome shotgun (WGS) entry which is preliminary data.</text>
</comment>
<evidence type="ECO:0000313" key="1">
    <source>
        <dbReference type="EMBL" id="KKN70049.1"/>
    </source>
</evidence>
<name>A0A0F9STB6_9ZZZZ</name>
<proteinExistence type="predicted"/>
<sequence length="264" mass="29282">MAGNLSLTREYQRIFTIVRDETEPVLWDNVSARTKLLFRMKEMGAILKVGGKPHLRFNILKELPNTSAYTDLDTLTPVRPDPFTSVVFEWKQLNTPVQVSGLDMVKTGDAGIINLLVAFLQVAETSMRDAIGGSSVGIFSSAGESDLTSLTGLQNFFTSSKSTGSVGQLSRASQIAWRHQFQNISSDFSSNGINRLRTIFREASFFDDTPDTIVATGAFVENYEKNLTQTFRVNFPLPTGSLGMAEAGFSKRAPLAMWKYWELN</sequence>
<protein>
    <recommendedName>
        <fullName evidence="2">Bacteriophage Mu GpT domain-containing protein</fullName>
    </recommendedName>
</protein>
<dbReference type="EMBL" id="LAZR01000412">
    <property type="protein sequence ID" value="KKN70049.1"/>
    <property type="molecule type" value="Genomic_DNA"/>
</dbReference>
<dbReference type="AlphaFoldDB" id="A0A0F9STB6"/>
<dbReference type="NCBIfam" id="NF033394">
    <property type="entry name" value="capsid_maj_Podo"/>
    <property type="match status" value="1"/>
</dbReference>
<organism evidence="1">
    <name type="scientific">marine sediment metagenome</name>
    <dbReference type="NCBI Taxonomy" id="412755"/>
    <lineage>
        <taxon>unclassified sequences</taxon>
        <taxon>metagenomes</taxon>
        <taxon>ecological metagenomes</taxon>
    </lineage>
</organism>
<evidence type="ECO:0008006" key="2">
    <source>
        <dbReference type="Google" id="ProtNLM"/>
    </source>
</evidence>
<gene>
    <name evidence="1" type="ORF">LCGC14_0434960</name>
</gene>
<dbReference type="InterPro" id="IPR049718">
    <property type="entry name" value="AKO59007-like"/>
</dbReference>
<accession>A0A0F9STB6</accession>